<dbReference type="AlphaFoldDB" id="A0A7W9PN59"/>
<protein>
    <recommendedName>
        <fullName evidence="3">Polyketide cyclase</fullName>
    </recommendedName>
</protein>
<keyword evidence="2" id="KW-1185">Reference proteome</keyword>
<reference evidence="1 2" key="1">
    <citation type="submission" date="2020-08" db="EMBL/GenBank/DDBJ databases">
        <title>Genomic Encyclopedia of Type Strains, Phase III (KMG-III): the genomes of soil and plant-associated and newly described type strains.</title>
        <authorList>
            <person name="Whitman W."/>
        </authorList>
    </citation>
    <scope>NUCLEOTIDE SEQUENCE [LARGE SCALE GENOMIC DNA]</scope>
    <source>
        <strain evidence="1 2">CECT 3313</strain>
    </source>
</reference>
<name>A0A7W9PN59_9ACTN</name>
<accession>A0A7W9PN59</accession>
<dbReference type="Pfam" id="PF10604">
    <property type="entry name" value="Polyketide_cyc2"/>
    <property type="match status" value="1"/>
</dbReference>
<proteinExistence type="predicted"/>
<dbReference type="SUPFAM" id="SSF55961">
    <property type="entry name" value="Bet v1-like"/>
    <property type="match status" value="1"/>
</dbReference>
<dbReference type="InterPro" id="IPR023393">
    <property type="entry name" value="START-like_dom_sf"/>
</dbReference>
<dbReference type="Proteomes" id="UP000585836">
    <property type="component" value="Unassembled WGS sequence"/>
</dbReference>
<comment type="caution">
    <text evidence="1">The sequence shown here is derived from an EMBL/GenBank/DDBJ whole genome shotgun (WGS) entry which is preliminary data.</text>
</comment>
<evidence type="ECO:0000313" key="2">
    <source>
        <dbReference type="Proteomes" id="UP000585836"/>
    </source>
</evidence>
<dbReference type="InterPro" id="IPR019587">
    <property type="entry name" value="Polyketide_cyclase/dehydratase"/>
</dbReference>
<evidence type="ECO:0008006" key="3">
    <source>
        <dbReference type="Google" id="ProtNLM"/>
    </source>
</evidence>
<dbReference type="EMBL" id="JACHJK010000001">
    <property type="protein sequence ID" value="MBB5924814.1"/>
    <property type="molecule type" value="Genomic_DNA"/>
</dbReference>
<organism evidence="1 2">
    <name type="scientific">Streptomyces echinatus</name>
    <dbReference type="NCBI Taxonomy" id="67293"/>
    <lineage>
        <taxon>Bacteria</taxon>
        <taxon>Bacillati</taxon>
        <taxon>Actinomycetota</taxon>
        <taxon>Actinomycetes</taxon>
        <taxon>Kitasatosporales</taxon>
        <taxon>Streptomycetaceae</taxon>
        <taxon>Streptomyces</taxon>
    </lineage>
</organism>
<sequence>MAIQRKHTMYHSTILDAGPDSVWSEVRDPMKVVRIVSGPAVKNVHWADGGSLEKVPSRYDFTLVFNEGLVQQEIAGRDEVERSSTYRAVAPATGVDGYAATIRVRPITNDPHRSFFEWSRELTIAEDADPGVVEAIIAMMEKQTDAVRDHFALPKE</sequence>
<evidence type="ECO:0000313" key="1">
    <source>
        <dbReference type="EMBL" id="MBB5924814.1"/>
    </source>
</evidence>
<dbReference type="RefSeq" id="WP_184958674.1">
    <property type="nucleotide sequence ID" value="NZ_BAAAWF010000028.1"/>
</dbReference>
<gene>
    <name evidence="1" type="ORF">FHS34_000249</name>
</gene>
<dbReference type="Gene3D" id="3.30.530.20">
    <property type="match status" value="1"/>
</dbReference>